<reference evidence="1" key="1">
    <citation type="journal article" date="2015" name="Nature">
        <title>Complex archaea that bridge the gap between prokaryotes and eukaryotes.</title>
        <authorList>
            <person name="Spang A."/>
            <person name="Saw J.H."/>
            <person name="Jorgensen S.L."/>
            <person name="Zaremba-Niedzwiedzka K."/>
            <person name="Martijn J."/>
            <person name="Lind A.E."/>
            <person name="van Eijk R."/>
            <person name="Schleper C."/>
            <person name="Guy L."/>
            <person name="Ettema T.J."/>
        </authorList>
    </citation>
    <scope>NUCLEOTIDE SEQUENCE</scope>
</reference>
<comment type="caution">
    <text evidence="1">The sequence shown here is derived from an EMBL/GenBank/DDBJ whole genome shotgun (WGS) entry which is preliminary data.</text>
</comment>
<accession>A0A0F9F014</accession>
<proteinExistence type="predicted"/>
<sequence>MNYDESLVFIIRETGWTLGETRSLTINEFTLIVSELSYQKAVDDYKLAHNAAMIACMLAKKGTKVTDFIGQCPVREKEKGEDELWEQAKEKGIKTPT</sequence>
<organism evidence="1">
    <name type="scientific">marine sediment metagenome</name>
    <dbReference type="NCBI Taxonomy" id="412755"/>
    <lineage>
        <taxon>unclassified sequences</taxon>
        <taxon>metagenomes</taxon>
        <taxon>ecological metagenomes</taxon>
    </lineage>
</organism>
<evidence type="ECO:0000313" key="1">
    <source>
        <dbReference type="EMBL" id="KKL71756.1"/>
    </source>
</evidence>
<protein>
    <submittedName>
        <fullName evidence="1">Uncharacterized protein</fullName>
    </submittedName>
</protein>
<dbReference type="AlphaFoldDB" id="A0A0F9F014"/>
<name>A0A0F9F014_9ZZZZ</name>
<dbReference type="EMBL" id="LAZR01025491">
    <property type="protein sequence ID" value="KKL71756.1"/>
    <property type="molecule type" value="Genomic_DNA"/>
</dbReference>
<gene>
    <name evidence="1" type="ORF">LCGC14_2091730</name>
</gene>